<dbReference type="Gene3D" id="2.70.98.10">
    <property type="match status" value="1"/>
</dbReference>
<dbReference type="FunFam" id="1.20.1610.10:FF:000003">
    <property type="entry name" value="Glycoside hydrolase family 92 protein"/>
    <property type="match status" value="1"/>
</dbReference>
<dbReference type="InterPro" id="IPR005887">
    <property type="entry name" value="GH92_a_mannosidase_put"/>
</dbReference>
<dbReference type="OrthoDB" id="449263at2759"/>
<proteinExistence type="predicted"/>
<protein>
    <recommendedName>
        <fullName evidence="6">Glycoside hydrolase family 92 protein</fullName>
    </recommendedName>
</protein>
<dbReference type="Proteomes" id="UP000095085">
    <property type="component" value="Unassembled WGS sequence"/>
</dbReference>
<name>A0A1E4RKK7_9ASCO</name>
<sequence>MKLLSALPLLCNIPSLAIADHQSTIFKNYVDVFTGTEGGGNVFPGLARPFGMVKLGVDVIDSSSGNAYSGYAPDGKISGISMMHESGTGGAPQYGVVAQLPYTDDIDFATELTLDRQSADSGSVGQYQVNFTNGVNVELAAADRSGIYHYTFPSNASAKILVNGSHHLSSPLRPWWSQYSVNGSIEANDDLSQYKGSHTLKGGWGEQSDWTIYYCGDFDTKPTSVTSYQGTNVNENNGESSSTKQDDSFGLVFQFDKSEIKLRVGISFISSDQACSNIKNDFGNDYDTDQTIKDSISKWNDEVFSKFEINTNNNDTLTDIFYSALYGSHLLPSNRTGEAPSWNSDEVYYDDFFTLWDTFRCLNPLFNLINPTRGGEIVQAMTNIYNHDGYTPDGRSANQNGRTQGGSNSDIVMADAYVKNINGIDWDNAYKAMKKNAEVQPPYKYDQFAPDASNQDGRGALPDWLDLGYVTRKYTRSVTRTMEYSYDDYSLSVVAKGLGNSDDHEKYLKRSAGWQHIWNKDASTSKFDYTGFVQPKQENGSWAYDNYDPLSCGGCYWGDDEYEGKPIEYGWSVPWDIETLKNLIGSNDTFVKRLDDMYALYGSEDIVDVGNEPSFLTPYLYNYDNKNYKTVNTIRYIINSKFSNGKKGLPGNSDAGAMQAWYLFGLLGFYPVAGTTTYLLSSPFLPYYVINLENGKKVEVTANNLSSENYFIQSVKINGESWNQNWFDHDDLFKNGGSIEYELGSDQKVWESGDLPPSPVSYTKS</sequence>
<dbReference type="GeneID" id="30996753"/>
<gene>
    <name evidence="4" type="ORF">HYPBUDRAFT_156509</name>
</gene>
<dbReference type="Gene3D" id="1.20.1050.60">
    <property type="entry name" value="alpha-1,2-mannosidase"/>
    <property type="match status" value="1"/>
</dbReference>
<dbReference type="PANTHER" id="PTHR12143">
    <property type="entry name" value="PEPTIDE N-GLYCANASE PNGASE -RELATED"/>
    <property type="match status" value="1"/>
</dbReference>
<dbReference type="InterPro" id="IPR014718">
    <property type="entry name" value="GH-type_carb-bd"/>
</dbReference>
<keyword evidence="1" id="KW-0732">Signal</keyword>
<dbReference type="InterPro" id="IPR008928">
    <property type="entry name" value="6-hairpin_glycosidase_sf"/>
</dbReference>
<evidence type="ECO:0000259" key="2">
    <source>
        <dbReference type="Pfam" id="PF07971"/>
    </source>
</evidence>
<dbReference type="GO" id="GO:0005829">
    <property type="term" value="C:cytosol"/>
    <property type="evidence" value="ECO:0007669"/>
    <property type="project" value="TreeGrafter"/>
</dbReference>
<dbReference type="RefSeq" id="XP_020076827.1">
    <property type="nucleotide sequence ID" value="XM_020222204.1"/>
</dbReference>
<dbReference type="SUPFAM" id="SSF48208">
    <property type="entry name" value="Six-hairpin glycosidases"/>
    <property type="match status" value="1"/>
</dbReference>
<keyword evidence="5" id="KW-1185">Reference proteome</keyword>
<dbReference type="PANTHER" id="PTHR12143:SF38">
    <property type="entry name" value="ALPHA-1,2-MANNOSIDASE FAMILY PROTEIN (AFU_ORTHOLOGUE AFUA_5G10520)"/>
    <property type="match status" value="1"/>
</dbReference>
<feature type="domain" description="Glycosyl hydrolase family 92" evidence="2">
    <location>
        <begin position="273"/>
        <end position="744"/>
    </location>
</feature>
<dbReference type="Pfam" id="PF17678">
    <property type="entry name" value="Glyco_hydro_92N"/>
    <property type="match status" value="1"/>
</dbReference>
<accession>A0A1E4RKK7</accession>
<feature type="signal peptide" evidence="1">
    <location>
        <begin position="1"/>
        <end position="19"/>
    </location>
</feature>
<dbReference type="GO" id="GO:0000224">
    <property type="term" value="F:peptide-N4-(N-acetyl-beta-glucosaminyl)asparagine amidase activity"/>
    <property type="evidence" value="ECO:0007669"/>
    <property type="project" value="TreeGrafter"/>
</dbReference>
<dbReference type="FunFam" id="1.20.1050.60:FF:000002">
    <property type="entry name" value="Glycosyl hydrolase family 92"/>
    <property type="match status" value="1"/>
</dbReference>
<dbReference type="GO" id="GO:0005975">
    <property type="term" value="P:carbohydrate metabolic process"/>
    <property type="evidence" value="ECO:0007669"/>
    <property type="project" value="InterPro"/>
</dbReference>
<evidence type="ECO:0008006" key="6">
    <source>
        <dbReference type="Google" id="ProtNLM"/>
    </source>
</evidence>
<dbReference type="Gene3D" id="1.20.1610.10">
    <property type="entry name" value="alpha-1,2-mannosidases domains"/>
    <property type="match status" value="1"/>
</dbReference>
<dbReference type="STRING" id="984485.A0A1E4RKK7"/>
<evidence type="ECO:0000313" key="4">
    <source>
        <dbReference type="EMBL" id="ODV67760.1"/>
    </source>
</evidence>
<feature type="chain" id="PRO_5009162348" description="Glycoside hydrolase family 92 protein" evidence="1">
    <location>
        <begin position="20"/>
        <end position="765"/>
    </location>
</feature>
<evidence type="ECO:0000259" key="3">
    <source>
        <dbReference type="Pfam" id="PF17678"/>
    </source>
</evidence>
<dbReference type="Pfam" id="PF07971">
    <property type="entry name" value="Glyco_hydro_92"/>
    <property type="match status" value="1"/>
</dbReference>
<evidence type="ECO:0000313" key="5">
    <source>
        <dbReference type="Proteomes" id="UP000095085"/>
    </source>
</evidence>
<evidence type="ECO:0000256" key="1">
    <source>
        <dbReference type="SAM" id="SignalP"/>
    </source>
</evidence>
<dbReference type="InterPro" id="IPR050883">
    <property type="entry name" value="PNGase"/>
</dbReference>
<feature type="domain" description="Glycosyl hydrolase family 92 N-terminal" evidence="3">
    <location>
        <begin position="29"/>
        <end position="267"/>
    </location>
</feature>
<dbReference type="InterPro" id="IPR012939">
    <property type="entry name" value="Glyco_hydro_92"/>
</dbReference>
<dbReference type="AlphaFoldDB" id="A0A1E4RKK7"/>
<dbReference type="GO" id="GO:0030246">
    <property type="term" value="F:carbohydrate binding"/>
    <property type="evidence" value="ECO:0007669"/>
    <property type="project" value="InterPro"/>
</dbReference>
<dbReference type="EMBL" id="KV454540">
    <property type="protein sequence ID" value="ODV67760.1"/>
    <property type="molecule type" value="Genomic_DNA"/>
</dbReference>
<dbReference type="FunFam" id="3.30.2080.10:FF:000001">
    <property type="entry name" value="Alpha-1,2-mannosidase subfamily"/>
    <property type="match status" value="1"/>
</dbReference>
<dbReference type="NCBIfam" id="TIGR01180">
    <property type="entry name" value="aman2_put"/>
    <property type="match status" value="1"/>
</dbReference>
<dbReference type="InterPro" id="IPR041371">
    <property type="entry name" value="GH92_N"/>
</dbReference>
<dbReference type="GO" id="GO:0005634">
    <property type="term" value="C:nucleus"/>
    <property type="evidence" value="ECO:0007669"/>
    <property type="project" value="TreeGrafter"/>
</dbReference>
<dbReference type="Gene3D" id="3.30.2080.10">
    <property type="entry name" value="GH92 mannosidase domain"/>
    <property type="match status" value="1"/>
</dbReference>
<reference evidence="5" key="1">
    <citation type="submission" date="2016-05" db="EMBL/GenBank/DDBJ databases">
        <title>Comparative genomics of biotechnologically important yeasts.</title>
        <authorList>
            <consortium name="DOE Joint Genome Institute"/>
            <person name="Riley R."/>
            <person name="Haridas S."/>
            <person name="Wolfe K.H."/>
            <person name="Lopes M.R."/>
            <person name="Hittinger C.T."/>
            <person name="Goker M."/>
            <person name="Salamov A."/>
            <person name="Wisecaver J."/>
            <person name="Long T.M."/>
            <person name="Aerts A.L."/>
            <person name="Barry K."/>
            <person name="Choi C."/>
            <person name="Clum A."/>
            <person name="Coughlan A.Y."/>
            <person name="Deshpande S."/>
            <person name="Douglass A.P."/>
            <person name="Hanson S.J."/>
            <person name="Klenk H.-P."/>
            <person name="Labutti K."/>
            <person name="Lapidus A."/>
            <person name="Lindquist E."/>
            <person name="Lipzen A."/>
            <person name="Meier-Kolthoff J.P."/>
            <person name="Ohm R.A."/>
            <person name="Otillar R.P."/>
            <person name="Pangilinan J."/>
            <person name="Peng Y."/>
            <person name="Rokas A."/>
            <person name="Rosa C.A."/>
            <person name="Scheuner C."/>
            <person name="Sibirny A.A."/>
            <person name="Slot J.C."/>
            <person name="Stielow J.B."/>
            <person name="Sun H."/>
            <person name="Kurtzman C.P."/>
            <person name="Blackwell M."/>
            <person name="Grigoriev I.V."/>
            <person name="Jeffries T.W."/>
        </authorList>
    </citation>
    <scope>NUCLEOTIDE SEQUENCE [LARGE SCALE GENOMIC DNA]</scope>
    <source>
        <strain evidence="5">NRRL Y-1933</strain>
    </source>
</reference>
<dbReference type="GO" id="GO:0006516">
    <property type="term" value="P:glycoprotein catabolic process"/>
    <property type="evidence" value="ECO:0007669"/>
    <property type="project" value="TreeGrafter"/>
</dbReference>
<organism evidence="4 5">
    <name type="scientific">Hyphopichia burtonii NRRL Y-1933</name>
    <dbReference type="NCBI Taxonomy" id="984485"/>
    <lineage>
        <taxon>Eukaryota</taxon>
        <taxon>Fungi</taxon>
        <taxon>Dikarya</taxon>
        <taxon>Ascomycota</taxon>
        <taxon>Saccharomycotina</taxon>
        <taxon>Pichiomycetes</taxon>
        <taxon>Debaryomycetaceae</taxon>
        <taxon>Hyphopichia</taxon>
    </lineage>
</organism>